<evidence type="ECO:0000259" key="9">
    <source>
        <dbReference type="Pfam" id="PF00881"/>
    </source>
</evidence>
<evidence type="ECO:0000256" key="8">
    <source>
        <dbReference type="PIRSR" id="PIRSR000232-1"/>
    </source>
</evidence>
<dbReference type="Gene3D" id="3.40.109.10">
    <property type="entry name" value="NADH Oxidase"/>
    <property type="match status" value="1"/>
</dbReference>
<comment type="similarity">
    <text evidence="1 7">Belongs to the nitroreductase family.</text>
</comment>
<name>A0A1G6PW84_9BACL</name>
<evidence type="ECO:0000256" key="1">
    <source>
        <dbReference type="ARBA" id="ARBA00007118"/>
    </source>
</evidence>
<dbReference type="InterPro" id="IPR026021">
    <property type="entry name" value="YdjA-like"/>
</dbReference>
<evidence type="ECO:0000256" key="4">
    <source>
        <dbReference type="ARBA" id="ARBA00022857"/>
    </source>
</evidence>
<evidence type="ECO:0000256" key="6">
    <source>
        <dbReference type="ARBA" id="ARBA00023027"/>
    </source>
</evidence>
<dbReference type="InterPro" id="IPR029479">
    <property type="entry name" value="Nitroreductase"/>
</dbReference>
<keyword evidence="6 7" id="KW-0520">NAD</keyword>
<dbReference type="AlphaFoldDB" id="A0A1G6PW84"/>
<dbReference type="PIRSF" id="PIRSF000232">
    <property type="entry name" value="YdjA"/>
    <property type="match status" value="1"/>
</dbReference>
<accession>A0A1G6PW84</accession>
<dbReference type="EMBL" id="FMZA01000018">
    <property type="protein sequence ID" value="SDC83904.1"/>
    <property type="molecule type" value="Genomic_DNA"/>
</dbReference>
<dbReference type="InterPro" id="IPR052530">
    <property type="entry name" value="NAD(P)H_nitroreductase"/>
</dbReference>
<evidence type="ECO:0000313" key="11">
    <source>
        <dbReference type="Proteomes" id="UP000199387"/>
    </source>
</evidence>
<comment type="cofactor">
    <cofactor evidence="8">
        <name>FMN</name>
        <dbReference type="ChEBI" id="CHEBI:58210"/>
    </cofactor>
    <text evidence="8">Binds 1 FMN per subunit.</text>
</comment>
<keyword evidence="11" id="KW-1185">Reference proteome</keyword>
<evidence type="ECO:0000256" key="5">
    <source>
        <dbReference type="ARBA" id="ARBA00023002"/>
    </source>
</evidence>
<dbReference type="PANTHER" id="PTHR43821:SF1">
    <property type="entry name" value="NAD(P)H NITROREDUCTASE YDJA-RELATED"/>
    <property type="match status" value="1"/>
</dbReference>
<keyword evidence="4 7" id="KW-0521">NADP</keyword>
<dbReference type="RefSeq" id="WP_091571896.1">
    <property type="nucleotide sequence ID" value="NZ_FMZA01000018.1"/>
</dbReference>
<dbReference type="GO" id="GO:0016491">
    <property type="term" value="F:oxidoreductase activity"/>
    <property type="evidence" value="ECO:0007669"/>
    <property type="project" value="UniProtKB-UniRule"/>
</dbReference>
<dbReference type="PANTHER" id="PTHR43821">
    <property type="entry name" value="NAD(P)H NITROREDUCTASE YDJA-RELATED"/>
    <property type="match status" value="1"/>
</dbReference>
<gene>
    <name evidence="10" type="ORF">SAMN04488112_11853</name>
</gene>
<dbReference type="CDD" id="cd02135">
    <property type="entry name" value="YdjA-like"/>
    <property type="match status" value="1"/>
</dbReference>
<evidence type="ECO:0000256" key="2">
    <source>
        <dbReference type="ARBA" id="ARBA00022630"/>
    </source>
</evidence>
<feature type="binding site" evidence="8">
    <location>
        <position position="39"/>
    </location>
    <ligand>
        <name>FMN</name>
        <dbReference type="ChEBI" id="CHEBI:58210"/>
        <note>ligand shared between dimeric partners</note>
    </ligand>
</feature>
<organism evidence="10 11">
    <name type="scientific">Melghirimyces thermohalophilus</name>
    <dbReference type="NCBI Taxonomy" id="1236220"/>
    <lineage>
        <taxon>Bacteria</taxon>
        <taxon>Bacillati</taxon>
        <taxon>Bacillota</taxon>
        <taxon>Bacilli</taxon>
        <taxon>Bacillales</taxon>
        <taxon>Thermoactinomycetaceae</taxon>
        <taxon>Melghirimyces</taxon>
    </lineage>
</organism>
<dbReference type="SUPFAM" id="SSF55469">
    <property type="entry name" value="FMN-dependent nitroreductase-like"/>
    <property type="match status" value="1"/>
</dbReference>
<dbReference type="InterPro" id="IPR000415">
    <property type="entry name" value="Nitroreductase-like"/>
</dbReference>
<feature type="binding site" description="in other chain" evidence="8">
    <location>
        <begin position="10"/>
        <end position="12"/>
    </location>
    <ligand>
        <name>FMN</name>
        <dbReference type="ChEBI" id="CHEBI:58210"/>
        <note>ligand shared between dimeric partners</note>
    </ligand>
</feature>
<dbReference type="STRING" id="1236220.SAMN04488112_11853"/>
<evidence type="ECO:0000256" key="7">
    <source>
        <dbReference type="PIRNR" id="PIRNR000232"/>
    </source>
</evidence>
<dbReference type="Pfam" id="PF00881">
    <property type="entry name" value="Nitroreductase"/>
    <property type="match status" value="1"/>
</dbReference>
<evidence type="ECO:0000313" key="10">
    <source>
        <dbReference type="EMBL" id="SDC83904.1"/>
    </source>
</evidence>
<feature type="binding site" description="in other chain" evidence="8">
    <location>
        <begin position="139"/>
        <end position="141"/>
    </location>
    <ligand>
        <name>FMN</name>
        <dbReference type="ChEBI" id="CHEBI:58210"/>
        <note>ligand shared between dimeric partners</note>
    </ligand>
</feature>
<keyword evidence="2 7" id="KW-0285">Flavoprotein</keyword>
<keyword evidence="3 7" id="KW-0288">FMN</keyword>
<evidence type="ECO:0000256" key="3">
    <source>
        <dbReference type="ARBA" id="ARBA00022643"/>
    </source>
</evidence>
<dbReference type="OrthoDB" id="9804207at2"/>
<protein>
    <recommendedName>
        <fullName evidence="7">Putative NAD(P)H nitroreductase</fullName>
        <ecNumber evidence="7">1.-.-.-</ecNumber>
    </recommendedName>
</protein>
<keyword evidence="5 7" id="KW-0560">Oxidoreductase</keyword>
<proteinExistence type="inferred from homology"/>
<dbReference type="EC" id="1.-.-.-" evidence="7"/>
<reference evidence="10 11" key="1">
    <citation type="submission" date="2016-10" db="EMBL/GenBank/DDBJ databases">
        <authorList>
            <person name="de Groot N.N."/>
        </authorList>
    </citation>
    <scope>NUCLEOTIDE SEQUENCE [LARGE SCALE GENOMIC DNA]</scope>
    <source>
        <strain evidence="10 11">DSM 45514</strain>
    </source>
</reference>
<dbReference type="Proteomes" id="UP000199387">
    <property type="component" value="Unassembled WGS sequence"/>
</dbReference>
<feature type="domain" description="Nitroreductase" evidence="9">
    <location>
        <begin position="7"/>
        <end position="170"/>
    </location>
</feature>
<sequence>MEINRAIRTRRSIGKVSESMPDPQLIEKMLEAAQWAPNHHMTQPWKYFVLTGEARNRLGTVMAEIKAETMSEEEQQTEANMDRLSRERKKPLRSPVVIAVAVTPSDDPKVEEIEEICAVAAGVQNALLTAHALGLGAIWRSGKPTYHPRMKRFFGLGERDTLLGFLYVGYPSILPKERPRQALEEKVEWWDQ</sequence>